<dbReference type="EMBL" id="VDCV01000003">
    <property type="protein sequence ID" value="KAB5564012.1"/>
    <property type="molecule type" value="Genomic_DNA"/>
</dbReference>
<keyword evidence="3" id="KW-0050">Antiport</keyword>
<evidence type="ECO:0000256" key="4">
    <source>
        <dbReference type="ARBA" id="ARBA00022538"/>
    </source>
</evidence>
<evidence type="ECO:0000259" key="13">
    <source>
        <dbReference type="Pfam" id="PF01699"/>
    </source>
</evidence>
<evidence type="ECO:0000256" key="11">
    <source>
        <dbReference type="ARBA" id="ARBA00038187"/>
    </source>
</evidence>
<feature type="transmembrane region" description="Helical" evidence="12">
    <location>
        <begin position="236"/>
        <end position="255"/>
    </location>
</feature>
<evidence type="ECO:0000313" key="14">
    <source>
        <dbReference type="EMBL" id="KAB5564012.1"/>
    </source>
</evidence>
<feature type="transmembrane region" description="Helical" evidence="12">
    <location>
        <begin position="205"/>
        <end position="224"/>
    </location>
</feature>
<feature type="transmembrane region" description="Helical" evidence="12">
    <location>
        <begin position="128"/>
        <end position="146"/>
    </location>
</feature>
<gene>
    <name evidence="14" type="ORF">DKX38_004066</name>
</gene>
<keyword evidence="4" id="KW-0633">Potassium transport</keyword>
<evidence type="ECO:0000256" key="8">
    <source>
        <dbReference type="ARBA" id="ARBA00023053"/>
    </source>
</evidence>
<dbReference type="GO" id="GO:0006813">
    <property type="term" value="P:potassium ion transport"/>
    <property type="evidence" value="ECO:0007669"/>
    <property type="project" value="UniProtKB-KW"/>
</dbReference>
<comment type="similarity">
    <text evidence="11">Belongs to the Ca(2+):cation antiporter (CaCA) (TC 2.A.19) family. Cation/calcium exchanger (CCX) subfamily.</text>
</comment>
<feature type="transmembrane region" description="Helical" evidence="12">
    <location>
        <begin position="17"/>
        <end position="37"/>
    </location>
</feature>
<feature type="transmembrane region" description="Helical" evidence="12">
    <location>
        <begin position="496"/>
        <end position="520"/>
    </location>
</feature>
<accession>A0A5N5NA23</accession>
<keyword evidence="10" id="KW-0406">Ion transport</keyword>
<dbReference type="InterPro" id="IPR044880">
    <property type="entry name" value="NCX_ion-bd_dom_sf"/>
</dbReference>
<keyword evidence="9 12" id="KW-0472">Membrane</keyword>
<feature type="transmembrane region" description="Helical" evidence="12">
    <location>
        <begin position="554"/>
        <end position="578"/>
    </location>
</feature>
<keyword evidence="5 12" id="KW-0812">Transmembrane</keyword>
<feature type="domain" description="Sodium/calcium exchanger membrane region" evidence="13">
    <location>
        <begin position="135"/>
        <end position="276"/>
    </location>
</feature>
<reference evidence="15" key="1">
    <citation type="journal article" date="2019" name="Gigascience">
        <title>De novo genome assembly of the endangered Acer yangbiense, a plant species with extremely small populations endemic to Yunnan Province, China.</title>
        <authorList>
            <person name="Yang J."/>
            <person name="Wariss H.M."/>
            <person name="Tao L."/>
            <person name="Zhang R."/>
            <person name="Yun Q."/>
            <person name="Hollingsworth P."/>
            <person name="Dao Z."/>
            <person name="Luo G."/>
            <person name="Guo H."/>
            <person name="Ma Y."/>
            <person name="Sun W."/>
        </authorList>
    </citation>
    <scope>NUCLEOTIDE SEQUENCE [LARGE SCALE GENOMIC DNA]</scope>
    <source>
        <strain evidence="15">cv. br00</strain>
    </source>
</reference>
<keyword evidence="8" id="KW-0915">Sodium</keyword>
<evidence type="ECO:0000256" key="1">
    <source>
        <dbReference type="ARBA" id="ARBA00004141"/>
    </source>
</evidence>
<dbReference type="PANTHER" id="PTHR12266">
    <property type="entry name" value="NA+/CA2+ K+ INDEPENDENT EXCHANGER"/>
    <property type="match status" value="1"/>
</dbReference>
<evidence type="ECO:0000256" key="12">
    <source>
        <dbReference type="SAM" id="Phobius"/>
    </source>
</evidence>
<dbReference type="GO" id="GO:0016020">
    <property type="term" value="C:membrane"/>
    <property type="evidence" value="ECO:0007669"/>
    <property type="project" value="UniProtKB-SubCell"/>
</dbReference>
<dbReference type="GO" id="GO:0006814">
    <property type="term" value="P:sodium ion transport"/>
    <property type="evidence" value="ECO:0007669"/>
    <property type="project" value="UniProtKB-KW"/>
</dbReference>
<keyword evidence="6" id="KW-0630">Potassium</keyword>
<feature type="transmembrane region" description="Helical" evidence="12">
    <location>
        <begin position="442"/>
        <end position="460"/>
    </location>
</feature>
<evidence type="ECO:0000256" key="6">
    <source>
        <dbReference type="ARBA" id="ARBA00022958"/>
    </source>
</evidence>
<feature type="domain" description="Sodium/calcium exchanger membrane region" evidence="13">
    <location>
        <begin position="477"/>
        <end position="628"/>
    </location>
</feature>
<proteinExistence type="inferred from homology"/>
<comment type="caution">
    <text evidence="14">The sequence shown here is derived from an EMBL/GenBank/DDBJ whole genome shotgun (WGS) entry which is preliminary data.</text>
</comment>
<protein>
    <recommendedName>
        <fullName evidence="13">Sodium/calcium exchanger membrane region domain-containing protein</fullName>
    </recommendedName>
</protein>
<evidence type="ECO:0000313" key="15">
    <source>
        <dbReference type="Proteomes" id="UP000326939"/>
    </source>
</evidence>
<evidence type="ECO:0000256" key="5">
    <source>
        <dbReference type="ARBA" id="ARBA00022692"/>
    </source>
</evidence>
<keyword evidence="10" id="KW-0739">Sodium transport</keyword>
<evidence type="ECO:0000256" key="2">
    <source>
        <dbReference type="ARBA" id="ARBA00022448"/>
    </source>
</evidence>
<dbReference type="Gene3D" id="1.20.1420.30">
    <property type="entry name" value="NCX, central ion-binding region"/>
    <property type="match status" value="2"/>
</dbReference>
<feature type="transmembrane region" description="Helical" evidence="12">
    <location>
        <begin position="261"/>
        <end position="280"/>
    </location>
</feature>
<dbReference type="InterPro" id="IPR004837">
    <property type="entry name" value="NaCa_Exmemb"/>
</dbReference>
<evidence type="ECO:0000256" key="3">
    <source>
        <dbReference type="ARBA" id="ARBA00022449"/>
    </source>
</evidence>
<dbReference type="GO" id="GO:0008324">
    <property type="term" value="F:monoatomic cation transmembrane transporter activity"/>
    <property type="evidence" value="ECO:0007669"/>
    <property type="project" value="TreeGrafter"/>
</dbReference>
<comment type="subcellular location">
    <subcellularLocation>
        <location evidence="1">Membrane</location>
        <topology evidence="1">Multi-pass membrane protein</topology>
    </subcellularLocation>
</comment>
<feature type="transmembrane region" description="Helical" evidence="12">
    <location>
        <begin position="584"/>
        <end position="602"/>
    </location>
</feature>
<dbReference type="PANTHER" id="PTHR12266:SF0">
    <property type="entry name" value="MITOCHONDRIAL SODIUM_CALCIUM EXCHANGER PROTEIN"/>
    <property type="match status" value="1"/>
</dbReference>
<keyword evidence="15" id="KW-1185">Reference proteome</keyword>
<evidence type="ECO:0000256" key="9">
    <source>
        <dbReference type="ARBA" id="ARBA00023136"/>
    </source>
</evidence>
<feature type="transmembrane region" description="Helical" evidence="12">
    <location>
        <begin position="414"/>
        <end position="430"/>
    </location>
</feature>
<feature type="transmembrane region" description="Helical" evidence="12">
    <location>
        <begin position="614"/>
        <end position="635"/>
    </location>
</feature>
<dbReference type="Proteomes" id="UP000326939">
    <property type="component" value="Chromosome 3"/>
</dbReference>
<dbReference type="Pfam" id="PF01699">
    <property type="entry name" value="Na_Ca_ex"/>
    <property type="match status" value="2"/>
</dbReference>
<dbReference type="GO" id="GO:0015297">
    <property type="term" value="F:antiporter activity"/>
    <property type="evidence" value="ECO:0007669"/>
    <property type="project" value="UniProtKB-KW"/>
</dbReference>
<dbReference type="FunFam" id="1.20.1420.30:FF:000028">
    <property type="entry name" value="Cation/calcium exchanger 5"/>
    <property type="match status" value="1"/>
</dbReference>
<evidence type="ECO:0000256" key="7">
    <source>
        <dbReference type="ARBA" id="ARBA00022989"/>
    </source>
</evidence>
<sequence>MKVFDSLYSSKNPKLKGVFNGLCTLILLFLFYNRIYILRNPFDGKTSIQRGVLGDGSRGNSIIHRGMIEVTDDRNDSSLKNPALCSGLINHDGYANECEYLKANPVCSSGGFFDYIKFLYCDCGDFRVLGYVVLGIWLAALFYLLGNTAADYFCSSLERLSDLLKLSPTVAGVALLPLGNGAPDVFASIAAFVGKDAGGVGLNSVLGGAVFVTCIVVGAVSFCVADKDVQIDRRCFIRDICFFLFTLLSLLIIIMVGEVSVGAAVAFVLIYVVYAVSVAANEMLRKHAQRLKLDAVTPLIPVRGSIFSQTSGEEDTNIYSSLLDLETGSDVPHLPSSLPSWMWASNVAIYSNHSSKINLLDEERPPWGWTDEGMEISSSSFSCSRLLSMMELPLTVPRRLTIPLVDEETWSKPYAVASASLAPILLAFLLSSQDDLGYRSRIIMYFIGTAAGCVLGFLAYQHTNSDHPPQRFLLAWVLGGFLMSIAWFYMIANELVALLVAFGMVLGINPSILGLTVLAWGNSMGDLVSNVALAMNGGDSAQIAMSGCYAGPMFNTLVGLGFSMLLGAWSQSSGIYVLPQDSSLFYTMGFLMSGLIWALVVLPRNDMRPSKFLGMGLITLYVIFLSVRLTVAMGYSVS</sequence>
<name>A0A5N5NA23_9ROSI</name>
<feature type="transmembrane region" description="Helical" evidence="12">
    <location>
        <begin position="472"/>
        <end position="490"/>
    </location>
</feature>
<dbReference type="InterPro" id="IPR051359">
    <property type="entry name" value="CaCA_antiporter"/>
</dbReference>
<organism evidence="14 15">
    <name type="scientific">Salix brachista</name>
    <dbReference type="NCBI Taxonomy" id="2182728"/>
    <lineage>
        <taxon>Eukaryota</taxon>
        <taxon>Viridiplantae</taxon>
        <taxon>Streptophyta</taxon>
        <taxon>Embryophyta</taxon>
        <taxon>Tracheophyta</taxon>
        <taxon>Spermatophyta</taxon>
        <taxon>Magnoliopsida</taxon>
        <taxon>eudicotyledons</taxon>
        <taxon>Gunneridae</taxon>
        <taxon>Pentapetalae</taxon>
        <taxon>rosids</taxon>
        <taxon>fabids</taxon>
        <taxon>Malpighiales</taxon>
        <taxon>Salicaceae</taxon>
        <taxon>Saliceae</taxon>
        <taxon>Salix</taxon>
    </lineage>
</organism>
<dbReference type="AlphaFoldDB" id="A0A5N5NA23"/>
<keyword evidence="7 12" id="KW-1133">Transmembrane helix</keyword>
<keyword evidence="2" id="KW-0813">Transport</keyword>
<evidence type="ECO:0000256" key="10">
    <source>
        <dbReference type="ARBA" id="ARBA00023201"/>
    </source>
</evidence>